<dbReference type="EMBL" id="VRYY01000111">
    <property type="protein sequence ID" value="MBG3876401.1"/>
    <property type="molecule type" value="Genomic_DNA"/>
</dbReference>
<feature type="signal peptide" evidence="1">
    <location>
        <begin position="1"/>
        <end position="27"/>
    </location>
</feature>
<reference evidence="2 3" key="1">
    <citation type="submission" date="2019-08" db="EMBL/GenBank/DDBJ databases">
        <authorList>
            <person name="Luo N."/>
        </authorList>
    </citation>
    <scope>NUCLEOTIDE SEQUENCE [LARGE SCALE GENOMIC DNA]</scope>
    <source>
        <strain evidence="2 3">NCIMB 9442</strain>
    </source>
</reference>
<proteinExistence type="predicted"/>
<organism evidence="2 3">
    <name type="scientific">Nitratidesulfovibrio oxamicus</name>
    <dbReference type="NCBI Taxonomy" id="32016"/>
    <lineage>
        <taxon>Bacteria</taxon>
        <taxon>Pseudomonadati</taxon>
        <taxon>Thermodesulfobacteriota</taxon>
        <taxon>Desulfovibrionia</taxon>
        <taxon>Desulfovibrionales</taxon>
        <taxon>Desulfovibrionaceae</taxon>
        <taxon>Nitratidesulfovibrio</taxon>
    </lineage>
</organism>
<keyword evidence="3" id="KW-1185">Reference proteome</keyword>
<evidence type="ECO:0000313" key="2">
    <source>
        <dbReference type="EMBL" id="MBG3876401.1"/>
    </source>
</evidence>
<evidence type="ECO:0000313" key="3">
    <source>
        <dbReference type="Proteomes" id="UP001194469"/>
    </source>
</evidence>
<keyword evidence="1" id="KW-0732">Signal</keyword>
<protein>
    <submittedName>
        <fullName evidence="2">Uncharacterized protein</fullName>
    </submittedName>
</protein>
<feature type="chain" id="PRO_5046776695" evidence="1">
    <location>
        <begin position="28"/>
        <end position="228"/>
    </location>
</feature>
<evidence type="ECO:0000256" key="1">
    <source>
        <dbReference type="SAM" id="SignalP"/>
    </source>
</evidence>
<sequence length="228" mass="24722">MKHRIVKLALALSASAAIALAASYSHAADAATGTAADRAGELKQWREKCNDPDPDLRLAHIEQAIATNDAPVQRICTRSALESDNLDIKNLGLRAAIASSTQITFTVEQSPGLIEAFKKAGNDERALNQVNDSYLNRHWNYLKNGLVFLVDGAKVTGSSSVWFCMVDCQRRDDTYKGNAVVTGNKISWVGRTSLGTCTLNLTLEKGGELKGMFQVDKEPAFPVSVKLL</sequence>
<name>A0ABS0J1U9_9BACT</name>
<gene>
    <name evidence="2" type="ORF">FVW20_05005</name>
</gene>
<comment type="caution">
    <text evidence="2">The sequence shown here is derived from an EMBL/GenBank/DDBJ whole genome shotgun (WGS) entry which is preliminary data.</text>
</comment>
<accession>A0ABS0J1U9</accession>
<dbReference type="Proteomes" id="UP001194469">
    <property type="component" value="Unassembled WGS sequence"/>
</dbReference>
<dbReference type="RefSeq" id="WP_196608555.1">
    <property type="nucleotide sequence ID" value="NZ_VRYY01000111.1"/>
</dbReference>